<dbReference type="AlphaFoldDB" id="A0A6G1K569"/>
<gene>
    <name evidence="2" type="ORF">K504DRAFT_491780</name>
</gene>
<protein>
    <submittedName>
        <fullName evidence="2">Uncharacterized protein</fullName>
    </submittedName>
</protein>
<keyword evidence="3" id="KW-1185">Reference proteome</keyword>
<evidence type="ECO:0000256" key="1">
    <source>
        <dbReference type="SAM" id="MobiDB-lite"/>
    </source>
</evidence>
<dbReference type="Proteomes" id="UP000799428">
    <property type="component" value="Unassembled WGS sequence"/>
</dbReference>
<evidence type="ECO:0000313" key="3">
    <source>
        <dbReference type="Proteomes" id="UP000799428"/>
    </source>
</evidence>
<accession>A0A6G1K569</accession>
<evidence type="ECO:0000313" key="2">
    <source>
        <dbReference type="EMBL" id="KAF2708029.1"/>
    </source>
</evidence>
<organism evidence="2 3">
    <name type="scientific">Pleomassaria siparia CBS 279.74</name>
    <dbReference type="NCBI Taxonomy" id="1314801"/>
    <lineage>
        <taxon>Eukaryota</taxon>
        <taxon>Fungi</taxon>
        <taxon>Dikarya</taxon>
        <taxon>Ascomycota</taxon>
        <taxon>Pezizomycotina</taxon>
        <taxon>Dothideomycetes</taxon>
        <taxon>Pleosporomycetidae</taxon>
        <taxon>Pleosporales</taxon>
        <taxon>Pleomassariaceae</taxon>
        <taxon>Pleomassaria</taxon>
    </lineage>
</organism>
<sequence>MQISSSVRSIHISIEHFPGPDLLHRYAYYVPEGLACDDDDDDDACDKSTRILLHAQSLELQRRSSVVARISRPSCLLNVNRTHGYDINTRAMHRKTPIPPSWEQEQEQEQEREERANGSLPSIDCVISCIRHIPVDTIVSTHEDLNDCGGRREEESPTRTDTMASMYKYMAAEMFAASLSCASSSVVVAERHDVVIAVFVFVDDAFEYRVYYLWMVPHWSTERAGGE</sequence>
<dbReference type="EMBL" id="MU005772">
    <property type="protein sequence ID" value="KAF2708029.1"/>
    <property type="molecule type" value="Genomic_DNA"/>
</dbReference>
<name>A0A6G1K569_9PLEO</name>
<reference evidence="2" key="1">
    <citation type="journal article" date="2020" name="Stud. Mycol.">
        <title>101 Dothideomycetes genomes: a test case for predicting lifestyles and emergence of pathogens.</title>
        <authorList>
            <person name="Haridas S."/>
            <person name="Albert R."/>
            <person name="Binder M."/>
            <person name="Bloem J."/>
            <person name="Labutti K."/>
            <person name="Salamov A."/>
            <person name="Andreopoulos B."/>
            <person name="Baker S."/>
            <person name="Barry K."/>
            <person name="Bills G."/>
            <person name="Bluhm B."/>
            <person name="Cannon C."/>
            <person name="Castanera R."/>
            <person name="Culley D."/>
            <person name="Daum C."/>
            <person name="Ezra D."/>
            <person name="Gonzalez J."/>
            <person name="Henrissat B."/>
            <person name="Kuo A."/>
            <person name="Liang C."/>
            <person name="Lipzen A."/>
            <person name="Lutzoni F."/>
            <person name="Magnuson J."/>
            <person name="Mondo S."/>
            <person name="Nolan M."/>
            <person name="Ohm R."/>
            <person name="Pangilinan J."/>
            <person name="Park H.-J."/>
            <person name="Ramirez L."/>
            <person name="Alfaro M."/>
            <person name="Sun H."/>
            <person name="Tritt A."/>
            <person name="Yoshinaga Y."/>
            <person name="Zwiers L.-H."/>
            <person name="Turgeon B."/>
            <person name="Goodwin S."/>
            <person name="Spatafora J."/>
            <person name="Crous P."/>
            <person name="Grigoriev I."/>
        </authorList>
    </citation>
    <scope>NUCLEOTIDE SEQUENCE</scope>
    <source>
        <strain evidence="2">CBS 279.74</strain>
    </source>
</reference>
<proteinExistence type="predicted"/>
<feature type="region of interest" description="Disordered" evidence="1">
    <location>
        <begin position="92"/>
        <end position="117"/>
    </location>
</feature>